<feature type="compositionally biased region" description="Pro residues" evidence="1">
    <location>
        <begin position="1"/>
        <end position="12"/>
    </location>
</feature>
<name>A0A6A6VP23_9PLEO</name>
<organism evidence="2 3">
    <name type="scientific">Sporormia fimetaria CBS 119925</name>
    <dbReference type="NCBI Taxonomy" id="1340428"/>
    <lineage>
        <taxon>Eukaryota</taxon>
        <taxon>Fungi</taxon>
        <taxon>Dikarya</taxon>
        <taxon>Ascomycota</taxon>
        <taxon>Pezizomycotina</taxon>
        <taxon>Dothideomycetes</taxon>
        <taxon>Pleosporomycetidae</taxon>
        <taxon>Pleosporales</taxon>
        <taxon>Sporormiaceae</taxon>
        <taxon>Sporormia</taxon>
    </lineage>
</organism>
<evidence type="ECO:0000313" key="2">
    <source>
        <dbReference type="EMBL" id="KAF2751923.1"/>
    </source>
</evidence>
<accession>A0A6A6VP23</accession>
<proteinExistence type="predicted"/>
<feature type="compositionally biased region" description="Polar residues" evidence="1">
    <location>
        <begin position="130"/>
        <end position="158"/>
    </location>
</feature>
<dbReference type="EMBL" id="MU006561">
    <property type="protein sequence ID" value="KAF2751923.1"/>
    <property type="molecule type" value="Genomic_DNA"/>
</dbReference>
<feature type="compositionally biased region" description="Low complexity" evidence="1">
    <location>
        <begin position="222"/>
        <end position="234"/>
    </location>
</feature>
<evidence type="ECO:0000313" key="3">
    <source>
        <dbReference type="Proteomes" id="UP000799440"/>
    </source>
</evidence>
<evidence type="ECO:0000256" key="1">
    <source>
        <dbReference type="SAM" id="MobiDB-lite"/>
    </source>
</evidence>
<feature type="compositionally biased region" description="Polar residues" evidence="1">
    <location>
        <begin position="45"/>
        <end position="54"/>
    </location>
</feature>
<dbReference type="Proteomes" id="UP000799440">
    <property type="component" value="Unassembled WGS sequence"/>
</dbReference>
<keyword evidence="3" id="KW-1185">Reference proteome</keyword>
<dbReference type="OrthoDB" id="5429993at2759"/>
<sequence length="541" mass="59239">MLPPPPPPPRVPAKPTDSALSRVPSVTGRPRPRSLYQFDTRSEQRQAGTVTATSRIARHPSGVEKASATPPVDVGRSFSLRKPAVPTQGTSSATRAHSRTQSTYTASSTSAITERPRPAQNRPRSLFVPDTSSMSSIVETPTSSARNSSRDIPSTTGEVAQRPRTARERPRSVFIPDTSSIRSVPESPTTKADSSRPSTSTRATRSASIRTKPESTHPPPTTTATSRPRTTSDTQTLTRNETTHQVTRRPLPPRPAFSTLQQHFTPRKAPKAPTSVFLHPQPPSSDTDTIPPDLAALQAELLQLHLLHAASGPTNRAWEASAKRHLHAKFNDVVARHKTVHAAALREEEHKNLSVLSSWWGVELTGKDLNTGIAGYIRILCDLVSEVPALVEPDGRFARLVAVFERWIDEIQRIWSKRQIGEEEKGNTTFLPIPTLPKSWNPEAAALMRKLSAFQRDMDLLGVPPEQGSSVEVVLGRCGELVRGMLEELGVMRGLVGEVEKREREWVEEGLRRIASGGGKGGMGLLGFVDGGEEEECVWRM</sequence>
<feature type="compositionally biased region" description="Low complexity" evidence="1">
    <location>
        <begin position="195"/>
        <end position="210"/>
    </location>
</feature>
<feature type="compositionally biased region" description="Low complexity" evidence="1">
    <location>
        <begin position="99"/>
        <end position="113"/>
    </location>
</feature>
<feature type="compositionally biased region" description="Polar residues" evidence="1">
    <location>
        <begin position="177"/>
        <end position="192"/>
    </location>
</feature>
<protein>
    <submittedName>
        <fullName evidence="2">Uncharacterized protein</fullName>
    </submittedName>
</protein>
<reference evidence="2" key="1">
    <citation type="journal article" date="2020" name="Stud. Mycol.">
        <title>101 Dothideomycetes genomes: a test case for predicting lifestyles and emergence of pathogens.</title>
        <authorList>
            <person name="Haridas S."/>
            <person name="Albert R."/>
            <person name="Binder M."/>
            <person name="Bloem J."/>
            <person name="Labutti K."/>
            <person name="Salamov A."/>
            <person name="Andreopoulos B."/>
            <person name="Baker S."/>
            <person name="Barry K."/>
            <person name="Bills G."/>
            <person name="Bluhm B."/>
            <person name="Cannon C."/>
            <person name="Castanera R."/>
            <person name="Culley D."/>
            <person name="Daum C."/>
            <person name="Ezra D."/>
            <person name="Gonzalez J."/>
            <person name="Henrissat B."/>
            <person name="Kuo A."/>
            <person name="Liang C."/>
            <person name="Lipzen A."/>
            <person name="Lutzoni F."/>
            <person name="Magnuson J."/>
            <person name="Mondo S."/>
            <person name="Nolan M."/>
            <person name="Ohm R."/>
            <person name="Pangilinan J."/>
            <person name="Park H.-J."/>
            <person name="Ramirez L."/>
            <person name="Alfaro M."/>
            <person name="Sun H."/>
            <person name="Tritt A."/>
            <person name="Yoshinaga Y."/>
            <person name="Zwiers L.-H."/>
            <person name="Turgeon B."/>
            <person name="Goodwin S."/>
            <person name="Spatafora J."/>
            <person name="Crous P."/>
            <person name="Grigoriev I."/>
        </authorList>
    </citation>
    <scope>NUCLEOTIDE SEQUENCE</scope>
    <source>
        <strain evidence="2">CBS 119925</strain>
    </source>
</reference>
<dbReference type="AlphaFoldDB" id="A0A6A6VP23"/>
<gene>
    <name evidence="2" type="ORF">M011DRAFT_9655</name>
</gene>
<feature type="compositionally biased region" description="Polar residues" evidence="1">
    <location>
        <begin position="235"/>
        <end position="245"/>
    </location>
</feature>
<feature type="region of interest" description="Disordered" evidence="1">
    <location>
        <begin position="1"/>
        <end position="258"/>
    </location>
</feature>